<organism evidence="1">
    <name type="scientific">marine sediment metagenome</name>
    <dbReference type="NCBI Taxonomy" id="412755"/>
    <lineage>
        <taxon>unclassified sequences</taxon>
        <taxon>metagenomes</taxon>
        <taxon>ecological metagenomes</taxon>
    </lineage>
</organism>
<dbReference type="AlphaFoldDB" id="X1IJK9"/>
<name>X1IJK9_9ZZZZ</name>
<comment type="caution">
    <text evidence="1">The sequence shown here is derived from an EMBL/GenBank/DDBJ whole genome shotgun (WGS) entry which is preliminary data.</text>
</comment>
<dbReference type="EMBL" id="BARU01023835">
    <property type="protein sequence ID" value="GAH57753.1"/>
    <property type="molecule type" value="Genomic_DNA"/>
</dbReference>
<gene>
    <name evidence="1" type="ORF">S03H2_38638</name>
</gene>
<proteinExistence type="predicted"/>
<feature type="non-terminal residue" evidence="1">
    <location>
        <position position="1"/>
    </location>
</feature>
<evidence type="ECO:0000313" key="1">
    <source>
        <dbReference type="EMBL" id="GAH57753.1"/>
    </source>
</evidence>
<accession>X1IJK9</accession>
<sequence>NEILSNPKKHLEDIHCFLEEKNLDLEKMIEVVDEKLYRQRRERE</sequence>
<reference evidence="1" key="1">
    <citation type="journal article" date="2014" name="Front. Microbiol.">
        <title>High frequency of phylogenetically diverse reductive dehalogenase-homologous genes in deep subseafloor sedimentary metagenomes.</title>
        <authorList>
            <person name="Kawai M."/>
            <person name="Futagami T."/>
            <person name="Toyoda A."/>
            <person name="Takaki Y."/>
            <person name="Nishi S."/>
            <person name="Hori S."/>
            <person name="Arai W."/>
            <person name="Tsubouchi T."/>
            <person name="Morono Y."/>
            <person name="Uchiyama I."/>
            <person name="Ito T."/>
            <person name="Fujiyama A."/>
            <person name="Inagaki F."/>
            <person name="Takami H."/>
        </authorList>
    </citation>
    <scope>NUCLEOTIDE SEQUENCE</scope>
    <source>
        <strain evidence="1">Expedition CK06-06</strain>
    </source>
</reference>
<protein>
    <submittedName>
        <fullName evidence="1">Uncharacterized protein</fullName>
    </submittedName>
</protein>